<feature type="transmembrane region" description="Helical" evidence="1">
    <location>
        <begin position="214"/>
        <end position="235"/>
    </location>
</feature>
<dbReference type="Proteomes" id="UP001295684">
    <property type="component" value="Unassembled WGS sequence"/>
</dbReference>
<comment type="caution">
    <text evidence="2">The sequence shown here is derived from an EMBL/GenBank/DDBJ whole genome shotgun (WGS) entry which is preliminary data.</text>
</comment>
<keyword evidence="1" id="KW-1133">Transmembrane helix</keyword>
<gene>
    <name evidence="2" type="ORF">ECRASSUSDP1_LOCUS3689</name>
</gene>
<keyword evidence="1" id="KW-0472">Membrane</keyword>
<dbReference type="EMBL" id="CAMPGE010003532">
    <property type="protein sequence ID" value="CAI2362367.1"/>
    <property type="molecule type" value="Genomic_DNA"/>
</dbReference>
<feature type="transmembrane region" description="Helical" evidence="1">
    <location>
        <begin position="46"/>
        <end position="69"/>
    </location>
</feature>
<protein>
    <submittedName>
        <fullName evidence="2">Uncharacterized protein</fullName>
    </submittedName>
</protein>
<proteinExistence type="predicted"/>
<evidence type="ECO:0000313" key="2">
    <source>
        <dbReference type="EMBL" id="CAI2362367.1"/>
    </source>
</evidence>
<accession>A0AAD1U4V3</accession>
<dbReference type="AlphaFoldDB" id="A0AAD1U4V3"/>
<reference evidence="2" key="1">
    <citation type="submission" date="2023-07" db="EMBL/GenBank/DDBJ databases">
        <authorList>
            <consortium name="AG Swart"/>
            <person name="Singh M."/>
            <person name="Singh A."/>
            <person name="Seah K."/>
            <person name="Emmerich C."/>
        </authorList>
    </citation>
    <scope>NUCLEOTIDE SEQUENCE</scope>
    <source>
        <strain evidence="2">DP1</strain>
    </source>
</reference>
<evidence type="ECO:0000256" key="1">
    <source>
        <dbReference type="SAM" id="Phobius"/>
    </source>
</evidence>
<sequence>MESFDSCFSLLQKERWVSKLSFWTNHLHEAHSSLSTLANFSHSHSFFSFSAFNSLTSLIKLVNLCSFWFNFSRFKLSLSNFLTMSSCSFMLMDLVSKDFFSWSTLLLLIFLALVILLGDFCVGLLQPDVFFFLLFLLLCLHILLECFPESSNFCNCPLIVVHSGNRSLGFWLRINFCRLIVLPLGSFKFLEALQCLPSLQIKKFLISIIPSEGFLLRFYFYLILAVFLLALASLASLEAGFSLTGDLETLGEECFVFIFLIICLSCAISDFNFSSFSFRSNMVSS</sequence>
<keyword evidence="3" id="KW-1185">Reference proteome</keyword>
<feature type="transmembrane region" description="Helical" evidence="1">
    <location>
        <begin position="129"/>
        <end position="150"/>
    </location>
</feature>
<evidence type="ECO:0000313" key="3">
    <source>
        <dbReference type="Proteomes" id="UP001295684"/>
    </source>
</evidence>
<organism evidence="2 3">
    <name type="scientific">Euplotes crassus</name>
    <dbReference type="NCBI Taxonomy" id="5936"/>
    <lineage>
        <taxon>Eukaryota</taxon>
        <taxon>Sar</taxon>
        <taxon>Alveolata</taxon>
        <taxon>Ciliophora</taxon>
        <taxon>Intramacronucleata</taxon>
        <taxon>Spirotrichea</taxon>
        <taxon>Hypotrichia</taxon>
        <taxon>Euplotida</taxon>
        <taxon>Euplotidae</taxon>
        <taxon>Moneuplotes</taxon>
    </lineage>
</organism>
<feature type="transmembrane region" description="Helical" evidence="1">
    <location>
        <begin position="255"/>
        <end position="273"/>
    </location>
</feature>
<feature type="transmembrane region" description="Helical" evidence="1">
    <location>
        <begin position="100"/>
        <end position="122"/>
    </location>
</feature>
<name>A0AAD1U4V3_EUPCR</name>
<keyword evidence="1" id="KW-0812">Transmembrane</keyword>